<dbReference type="Pfam" id="PF03992">
    <property type="entry name" value="ABM"/>
    <property type="match status" value="1"/>
</dbReference>
<keyword evidence="3" id="KW-1185">Reference proteome</keyword>
<evidence type="ECO:0000313" key="2">
    <source>
        <dbReference type="EMBL" id="RZS92845.1"/>
    </source>
</evidence>
<dbReference type="InterPro" id="IPR011008">
    <property type="entry name" value="Dimeric_a/b-barrel"/>
</dbReference>
<dbReference type="AlphaFoldDB" id="A0A4Q7NZN0"/>
<dbReference type="Gene3D" id="3.30.70.100">
    <property type="match status" value="1"/>
</dbReference>
<dbReference type="EMBL" id="SGXF01000007">
    <property type="protein sequence ID" value="RZS92845.1"/>
    <property type="molecule type" value="Genomic_DNA"/>
</dbReference>
<gene>
    <name evidence="2" type="ORF">EV209_2921</name>
</gene>
<organism evidence="2 3">
    <name type="scientific">Cuneatibacter caecimuris</name>
    <dbReference type="NCBI Taxonomy" id="1796618"/>
    <lineage>
        <taxon>Bacteria</taxon>
        <taxon>Bacillati</taxon>
        <taxon>Bacillota</taxon>
        <taxon>Clostridia</taxon>
        <taxon>Lachnospirales</taxon>
        <taxon>Lachnospiraceae</taxon>
        <taxon>Cuneatibacter</taxon>
    </lineage>
</organism>
<comment type="caution">
    <text evidence="2">The sequence shown here is derived from an EMBL/GenBank/DDBJ whole genome shotgun (WGS) entry which is preliminary data.</text>
</comment>
<protein>
    <submittedName>
        <fullName evidence="2">Quinol monooxygenase YgiN</fullName>
    </submittedName>
</protein>
<dbReference type="InterPro" id="IPR050744">
    <property type="entry name" value="AI-2_Isomerase_LsrG"/>
</dbReference>
<dbReference type="PROSITE" id="PS51725">
    <property type="entry name" value="ABM"/>
    <property type="match status" value="1"/>
</dbReference>
<sequence length="92" mass="10796">MVLVYAICKIKPGMDAEFKQAVSNMITMTRAEEGNMTYDLGKEKENTYVFVERWLNERALEEHLKTRHFLEAGKRLERILQEPLDIHKVEGI</sequence>
<keyword evidence="2" id="KW-0560">Oxidoreductase</keyword>
<dbReference type="InterPro" id="IPR007138">
    <property type="entry name" value="ABM_dom"/>
</dbReference>
<feature type="domain" description="ABM" evidence="1">
    <location>
        <begin position="2"/>
        <end position="89"/>
    </location>
</feature>
<dbReference type="PANTHER" id="PTHR33336:SF3">
    <property type="entry name" value="ABM DOMAIN-CONTAINING PROTEIN"/>
    <property type="match status" value="1"/>
</dbReference>
<name>A0A4Q7NZN0_9FIRM</name>
<dbReference type="Proteomes" id="UP000292927">
    <property type="component" value="Unassembled WGS sequence"/>
</dbReference>
<dbReference type="OrthoDB" id="287932at2"/>
<reference evidence="2 3" key="1">
    <citation type="submission" date="2019-02" db="EMBL/GenBank/DDBJ databases">
        <title>Genomic Encyclopedia of Type Strains, Phase IV (KMG-IV): sequencing the most valuable type-strain genomes for metagenomic binning, comparative biology and taxonomic classification.</title>
        <authorList>
            <person name="Goeker M."/>
        </authorList>
    </citation>
    <scope>NUCLEOTIDE SEQUENCE [LARGE SCALE GENOMIC DNA]</scope>
    <source>
        <strain evidence="2 3">DSM 29486</strain>
    </source>
</reference>
<keyword evidence="2" id="KW-0503">Monooxygenase</keyword>
<dbReference type="SUPFAM" id="SSF54909">
    <property type="entry name" value="Dimeric alpha+beta barrel"/>
    <property type="match status" value="1"/>
</dbReference>
<accession>A0A4Q7NZN0</accession>
<proteinExistence type="predicted"/>
<evidence type="ECO:0000259" key="1">
    <source>
        <dbReference type="PROSITE" id="PS51725"/>
    </source>
</evidence>
<dbReference type="RefSeq" id="WP_130436159.1">
    <property type="nucleotide sequence ID" value="NZ_SGXF01000007.1"/>
</dbReference>
<dbReference type="GO" id="GO:0004497">
    <property type="term" value="F:monooxygenase activity"/>
    <property type="evidence" value="ECO:0007669"/>
    <property type="project" value="UniProtKB-KW"/>
</dbReference>
<dbReference type="PANTHER" id="PTHR33336">
    <property type="entry name" value="QUINOL MONOOXYGENASE YGIN-RELATED"/>
    <property type="match status" value="1"/>
</dbReference>
<evidence type="ECO:0000313" key="3">
    <source>
        <dbReference type="Proteomes" id="UP000292927"/>
    </source>
</evidence>